<dbReference type="Pfam" id="PF00005">
    <property type="entry name" value="ABC_tran"/>
    <property type="match status" value="1"/>
</dbReference>
<evidence type="ECO:0000256" key="2">
    <source>
        <dbReference type="ARBA" id="ARBA00022741"/>
    </source>
</evidence>
<dbReference type="KEGG" id="nnv:QNH39_02075"/>
<name>A0AA95MMF2_9BACI</name>
<keyword evidence="6" id="KW-1185">Reference proteome</keyword>
<dbReference type="FunFam" id="3.40.50.300:FF:000042">
    <property type="entry name" value="Maltose/maltodextrin ABC transporter, ATP-binding protein"/>
    <property type="match status" value="1"/>
</dbReference>
<proteinExistence type="predicted"/>
<sequence>MKIQLRDITMRFDNVTAVDRLNVTIEEGTLVSLLGPSGCGKSTTLFMLAGLYQPTEGELYFGERLVNKVEPENREIGMVFQNYALYPHLTVLKNIMFPLKMAKVPKKEAEERAREMAALVQIDHLLDRKPSQLSGGQQQRVAIARALVKKPKLLLLDEPLSNLDARLRLEMREEIRRIQQEVGITTIFVTHDQEEAMSISDKVLLMKDGKGQQFSPPQDMYDYPENQFVAQFMGNPPINLLSVKLGNDLQTIVLPDTEDTYQLDSLVKSYVDSNSKLELGVRPEDFYIESDLAKAGITVEVMMVERIGRDNLLYARLGQTNLRAIVSPDVKVNQGERVKLAIRPGRTHLFDRSNGQNLLH</sequence>
<keyword evidence="2" id="KW-0547">Nucleotide-binding</keyword>
<dbReference type="Gene3D" id="2.40.50.100">
    <property type="match status" value="1"/>
</dbReference>
<dbReference type="PANTHER" id="PTHR43875">
    <property type="entry name" value="MALTODEXTRIN IMPORT ATP-BINDING PROTEIN MSMX"/>
    <property type="match status" value="1"/>
</dbReference>
<dbReference type="InterPro" id="IPR013611">
    <property type="entry name" value="Transp-assoc_OB_typ2"/>
</dbReference>
<dbReference type="Gene3D" id="2.40.50.140">
    <property type="entry name" value="Nucleic acid-binding proteins"/>
    <property type="match status" value="1"/>
</dbReference>
<reference evidence="5" key="1">
    <citation type="submission" date="2023-05" db="EMBL/GenBank/DDBJ databases">
        <title>Comparative genomics of Bacillaceae isolates and their secondary metabolite potential.</title>
        <authorList>
            <person name="Song L."/>
            <person name="Nielsen L.J."/>
            <person name="Mohite O."/>
            <person name="Xu X."/>
            <person name="Weber T."/>
            <person name="Kovacs A.T."/>
        </authorList>
    </citation>
    <scope>NUCLEOTIDE SEQUENCE</scope>
    <source>
        <strain evidence="5">XLM17</strain>
    </source>
</reference>
<dbReference type="InterPro" id="IPR027417">
    <property type="entry name" value="P-loop_NTPase"/>
</dbReference>
<dbReference type="GO" id="GO:0016887">
    <property type="term" value="F:ATP hydrolysis activity"/>
    <property type="evidence" value="ECO:0007669"/>
    <property type="project" value="InterPro"/>
</dbReference>
<dbReference type="Gene3D" id="3.40.50.300">
    <property type="entry name" value="P-loop containing nucleotide triphosphate hydrolases"/>
    <property type="match status" value="1"/>
</dbReference>
<gene>
    <name evidence="5" type="ORF">QNH39_02075</name>
</gene>
<accession>A0AA95MMF2</accession>
<dbReference type="RefSeq" id="WP_066095362.1">
    <property type="nucleotide sequence ID" value="NZ_CP126114.1"/>
</dbReference>
<dbReference type="GO" id="GO:0055052">
    <property type="term" value="C:ATP-binding cassette (ABC) transporter complex, substrate-binding subunit-containing"/>
    <property type="evidence" value="ECO:0007669"/>
    <property type="project" value="TreeGrafter"/>
</dbReference>
<feature type="domain" description="ABC transporter" evidence="4">
    <location>
        <begin position="3"/>
        <end position="233"/>
    </location>
</feature>
<dbReference type="InterPro" id="IPR003439">
    <property type="entry name" value="ABC_transporter-like_ATP-bd"/>
</dbReference>
<dbReference type="GO" id="GO:0140359">
    <property type="term" value="F:ABC-type transporter activity"/>
    <property type="evidence" value="ECO:0007669"/>
    <property type="project" value="UniProtKB-ARBA"/>
</dbReference>
<dbReference type="InterPro" id="IPR012340">
    <property type="entry name" value="NA-bd_OB-fold"/>
</dbReference>
<dbReference type="InterPro" id="IPR003593">
    <property type="entry name" value="AAA+_ATPase"/>
</dbReference>
<organism evidence="5 6">
    <name type="scientific">Neobacillus novalis</name>
    <dbReference type="NCBI Taxonomy" id="220687"/>
    <lineage>
        <taxon>Bacteria</taxon>
        <taxon>Bacillati</taxon>
        <taxon>Bacillota</taxon>
        <taxon>Bacilli</taxon>
        <taxon>Bacillales</taxon>
        <taxon>Bacillaceae</taxon>
        <taxon>Neobacillus</taxon>
    </lineage>
</organism>
<evidence type="ECO:0000256" key="3">
    <source>
        <dbReference type="ARBA" id="ARBA00022840"/>
    </source>
</evidence>
<evidence type="ECO:0000259" key="4">
    <source>
        <dbReference type="PROSITE" id="PS50893"/>
    </source>
</evidence>
<dbReference type="PANTHER" id="PTHR43875:SF1">
    <property type="entry name" value="OSMOPROTECTIVE COMPOUNDS UPTAKE ATP-BINDING PROTEIN GGTA"/>
    <property type="match status" value="1"/>
</dbReference>
<evidence type="ECO:0000313" key="6">
    <source>
        <dbReference type="Proteomes" id="UP001178288"/>
    </source>
</evidence>
<evidence type="ECO:0000313" key="5">
    <source>
        <dbReference type="EMBL" id="WHY86689.1"/>
    </source>
</evidence>
<keyword evidence="3 5" id="KW-0067">ATP-binding</keyword>
<dbReference type="Pfam" id="PF08402">
    <property type="entry name" value="TOBE_2"/>
    <property type="match status" value="1"/>
</dbReference>
<evidence type="ECO:0000256" key="1">
    <source>
        <dbReference type="ARBA" id="ARBA00022448"/>
    </source>
</evidence>
<dbReference type="EMBL" id="CP126114">
    <property type="protein sequence ID" value="WHY86689.1"/>
    <property type="molecule type" value="Genomic_DNA"/>
</dbReference>
<dbReference type="SUPFAM" id="SSF50331">
    <property type="entry name" value="MOP-like"/>
    <property type="match status" value="1"/>
</dbReference>
<dbReference type="GO" id="GO:0005524">
    <property type="term" value="F:ATP binding"/>
    <property type="evidence" value="ECO:0007669"/>
    <property type="project" value="UniProtKB-KW"/>
</dbReference>
<keyword evidence="1" id="KW-0813">Transport</keyword>
<dbReference type="PROSITE" id="PS00211">
    <property type="entry name" value="ABC_TRANSPORTER_1"/>
    <property type="match status" value="1"/>
</dbReference>
<dbReference type="Proteomes" id="UP001178288">
    <property type="component" value="Chromosome"/>
</dbReference>
<dbReference type="InterPro" id="IPR008995">
    <property type="entry name" value="Mo/tungstate-bd_C_term_dom"/>
</dbReference>
<dbReference type="InterPro" id="IPR047641">
    <property type="entry name" value="ABC_transpr_MalK/UgpC-like"/>
</dbReference>
<dbReference type="PROSITE" id="PS50893">
    <property type="entry name" value="ABC_TRANSPORTER_2"/>
    <property type="match status" value="1"/>
</dbReference>
<protein>
    <submittedName>
        <fullName evidence="5">ABC transporter ATP-binding protein</fullName>
    </submittedName>
</protein>
<dbReference type="SMART" id="SM00382">
    <property type="entry name" value="AAA"/>
    <property type="match status" value="1"/>
</dbReference>
<dbReference type="InterPro" id="IPR017871">
    <property type="entry name" value="ABC_transporter-like_CS"/>
</dbReference>
<dbReference type="AlphaFoldDB" id="A0AA95MMF2"/>
<dbReference type="SUPFAM" id="SSF52540">
    <property type="entry name" value="P-loop containing nucleoside triphosphate hydrolases"/>
    <property type="match status" value="1"/>
</dbReference>